<reference evidence="1 2" key="2">
    <citation type="journal article" date="2022" name="Mol. Ecol. Resour.">
        <title>The genomes of chicory, endive, great burdock and yacon provide insights into Asteraceae paleo-polyploidization history and plant inulin production.</title>
        <authorList>
            <person name="Fan W."/>
            <person name="Wang S."/>
            <person name="Wang H."/>
            <person name="Wang A."/>
            <person name="Jiang F."/>
            <person name="Liu H."/>
            <person name="Zhao H."/>
            <person name="Xu D."/>
            <person name="Zhang Y."/>
        </authorList>
    </citation>
    <scope>NUCLEOTIDE SEQUENCE [LARGE SCALE GENOMIC DNA]</scope>
    <source>
        <strain evidence="2">cv. Punajuju</strain>
        <tissue evidence="1">Leaves</tissue>
    </source>
</reference>
<sequence length="261" mass="29612">MESETQPPTDIDSDTEGTHISETQDQTPINVDDEVQQNEKTTPTSSVEKDPSKPLLEEVTFTSTGNSKNSGGSKPWTCNHCKGNYTSSYTRIHVYFFGPPPGRKKAEIKGCPVLVKGNPYYDIIYNRVKEAEKKGVAAKSLKNSVLSQNSASKRRIEDAFKMLEREERHRFGTTEGKNLLRPENSSSEFHLTRKLAECAGGDSRELLQEKTAAKIQMRRFQFGNEIGSKLQEIPVNSCRRMVYCVDFRSAMRSDRNYRRFP</sequence>
<gene>
    <name evidence="1" type="ORF">L2E82_29739</name>
</gene>
<dbReference type="Proteomes" id="UP001055811">
    <property type="component" value="Linkage Group LG05"/>
</dbReference>
<name>A0ACB9CYL0_CICIN</name>
<proteinExistence type="predicted"/>
<organism evidence="1 2">
    <name type="scientific">Cichorium intybus</name>
    <name type="common">Chicory</name>
    <dbReference type="NCBI Taxonomy" id="13427"/>
    <lineage>
        <taxon>Eukaryota</taxon>
        <taxon>Viridiplantae</taxon>
        <taxon>Streptophyta</taxon>
        <taxon>Embryophyta</taxon>
        <taxon>Tracheophyta</taxon>
        <taxon>Spermatophyta</taxon>
        <taxon>Magnoliopsida</taxon>
        <taxon>eudicotyledons</taxon>
        <taxon>Gunneridae</taxon>
        <taxon>Pentapetalae</taxon>
        <taxon>asterids</taxon>
        <taxon>campanulids</taxon>
        <taxon>Asterales</taxon>
        <taxon>Asteraceae</taxon>
        <taxon>Cichorioideae</taxon>
        <taxon>Cichorieae</taxon>
        <taxon>Cichoriinae</taxon>
        <taxon>Cichorium</taxon>
    </lineage>
</organism>
<reference evidence="2" key="1">
    <citation type="journal article" date="2022" name="Mol. Ecol. Resour.">
        <title>The genomes of chicory, endive, great burdock and yacon provide insights into Asteraceae palaeo-polyploidization history and plant inulin production.</title>
        <authorList>
            <person name="Fan W."/>
            <person name="Wang S."/>
            <person name="Wang H."/>
            <person name="Wang A."/>
            <person name="Jiang F."/>
            <person name="Liu H."/>
            <person name="Zhao H."/>
            <person name="Xu D."/>
            <person name="Zhang Y."/>
        </authorList>
    </citation>
    <scope>NUCLEOTIDE SEQUENCE [LARGE SCALE GENOMIC DNA]</scope>
    <source>
        <strain evidence="2">cv. Punajuju</strain>
    </source>
</reference>
<accession>A0ACB9CYL0</accession>
<dbReference type="EMBL" id="CM042013">
    <property type="protein sequence ID" value="KAI3739336.1"/>
    <property type="molecule type" value="Genomic_DNA"/>
</dbReference>
<evidence type="ECO:0000313" key="2">
    <source>
        <dbReference type="Proteomes" id="UP001055811"/>
    </source>
</evidence>
<protein>
    <submittedName>
        <fullName evidence="1">Uncharacterized protein</fullName>
    </submittedName>
</protein>
<keyword evidence="2" id="KW-1185">Reference proteome</keyword>
<evidence type="ECO:0000313" key="1">
    <source>
        <dbReference type="EMBL" id="KAI3739336.1"/>
    </source>
</evidence>
<comment type="caution">
    <text evidence="1">The sequence shown here is derived from an EMBL/GenBank/DDBJ whole genome shotgun (WGS) entry which is preliminary data.</text>
</comment>